<dbReference type="Proteomes" id="UP001273935">
    <property type="component" value="Unassembled WGS sequence"/>
</dbReference>
<dbReference type="InterPro" id="IPR027417">
    <property type="entry name" value="P-loop_NTPase"/>
</dbReference>
<proteinExistence type="predicted"/>
<organism evidence="2 3">
    <name type="scientific">Metapseudomonas otitidis</name>
    <dbReference type="NCBI Taxonomy" id="319939"/>
    <lineage>
        <taxon>Bacteria</taxon>
        <taxon>Pseudomonadati</taxon>
        <taxon>Pseudomonadota</taxon>
        <taxon>Gammaproteobacteria</taxon>
        <taxon>Pseudomonadales</taxon>
        <taxon>Pseudomonadaceae</taxon>
        <taxon>Metapseudomonas</taxon>
    </lineage>
</organism>
<name>A0ABU3XNS3_9GAMM</name>
<keyword evidence="2" id="KW-0547">Nucleotide-binding</keyword>
<gene>
    <name evidence="2" type="ORF">R0G64_06310</name>
</gene>
<accession>A0ABU3XNS3</accession>
<dbReference type="GO" id="GO:0005524">
    <property type="term" value="F:ATP binding"/>
    <property type="evidence" value="ECO:0007669"/>
    <property type="project" value="UniProtKB-KW"/>
</dbReference>
<evidence type="ECO:0000313" key="2">
    <source>
        <dbReference type="EMBL" id="MDV3439045.1"/>
    </source>
</evidence>
<dbReference type="EMBL" id="JAWJUL010000017">
    <property type="protein sequence ID" value="MDV3439045.1"/>
    <property type="molecule type" value="Genomic_DNA"/>
</dbReference>
<keyword evidence="3" id="KW-1185">Reference proteome</keyword>
<reference evidence="2 3" key="1">
    <citation type="submission" date="2023-10" db="EMBL/GenBank/DDBJ databases">
        <title>Pseudomonas otitidis isolated from a paediatric patient with cystic fibrosis in Chile.</title>
        <authorList>
            <person name="Amsteins-Romero L."/>
            <person name="Opazo-Capurro A."/>
            <person name="Matus-Kohler M."/>
            <person name="Gonzalez-Rocha G."/>
        </authorList>
    </citation>
    <scope>NUCLEOTIDE SEQUENCE [LARGE SCALE GENOMIC DNA]</scope>
    <source>
        <strain evidence="2 3">P-714</strain>
    </source>
</reference>
<evidence type="ECO:0000256" key="1">
    <source>
        <dbReference type="SAM" id="MobiDB-lite"/>
    </source>
</evidence>
<dbReference type="Gene3D" id="3.40.50.300">
    <property type="entry name" value="P-loop containing nucleotide triphosphate hydrolases"/>
    <property type="match status" value="1"/>
</dbReference>
<dbReference type="SUPFAM" id="SSF52540">
    <property type="entry name" value="P-loop containing nucleoside triphosphate hydrolases"/>
    <property type="match status" value="1"/>
</dbReference>
<evidence type="ECO:0000313" key="3">
    <source>
        <dbReference type="Proteomes" id="UP001273935"/>
    </source>
</evidence>
<feature type="region of interest" description="Disordered" evidence="1">
    <location>
        <begin position="1478"/>
        <end position="1510"/>
    </location>
</feature>
<comment type="caution">
    <text evidence="2">The sequence shown here is derived from an EMBL/GenBank/DDBJ whole genome shotgun (WGS) entry which is preliminary data.</text>
</comment>
<feature type="compositionally biased region" description="Basic and acidic residues" evidence="1">
    <location>
        <begin position="1479"/>
        <end position="1491"/>
    </location>
</feature>
<sequence length="1510" mass="172232">MDYSRIRGMESGQRLAFEELICQLAHLDRPAADAEFRRIEGAGGDGGIEAYWLLKDTSEIGYQAKYYLKSSEIDWANIDESVKQALTIHPSLTKYVIAIPCDLTDKTGRKGGGMTGWEHWATHKAKWESLVPTGKQVEFVPWTASTITDRLIRPNAEGLRNFWFGDVELSECWFREKIELSVKSLEERYHPEDHVEVRIEKLFKVALHDESIASEIRKQIAKLCDAISLEKVERNLGEKAIPIAINIRDAAKSLERLALDITTDPWRPWPIAECTEYANEISKQLSQLWSAKWDSDASKEKPKNGHDQDSSDLEYRLGKIGGEVDSLLSLLGTEYFDGENSRTILLYGRAGTGKSHLLGSIAQRATLEGRRAVLILGQHLSSGNLWKQITSRLELGDITSDVFLKTLSAACEATGKRGLLLVDAINEGAGRRLWNAELAEFITKVEKYRNLVLVISCRTEYTKNIIPEPVLDRLPSFEVRGFETTGEQARAARIYLSKRGISQPNSPWLSEEFVNPLFLRSACIALQKDKKTSFPLGLNGTRDVFIFYLKSIARNLGVGQDGTETLVPPTIQALGAIALDMADKRRDYVPQSQAIQIVGQRFEGHPAPTGTSWLEVLQRNGLFRVDPGQQGDDGNLFDYPEDIIRFSFQRLQDHLMADALLKEVQDPSTALENGSLSFIHDGEQLDWEWTGLVEALSIQLPERFNRELLDLLPGDTNCWANDYEVRESFIESLRWRNSSAFTERTFAIYEALQSHFNNYFDIIIQLSTIPDHPFNAQFTHKKLLSMKIAERDSSWTRQINNLSLDEGSIARRLIDWSALEQSEDAAPNIQYLCAITLTWFTSSTCRELRDKATKALTSLLRHNLSLYKELSEAFQTVDDLYVVERLHTAAYGACCIDPSKERLPIFAEVAYRSVFDRDVVPLSIHLRDSALGIIELAKFHESLPVSIDIQRARPPYGTKPIRLTVTEDSLKKVVEKAGDSQISHSCTGWIGDFANYEIQPRVGSFLNISLRKPEPLSADELYKRFEEDVINHCQERSEILRMMHSFRENPFRMLLEHENDEEPEENKALFKRCETLLLLLLTPTEKRRYTKEYKPRFDASAGRHDRQPHIDAKAAQFWVAKRAYGYGWTAKRFPHDQSFLHQHGRERPAGERIGKKYQWLALDELLCSLADNNWMSESAYHGSRQYSGPLDIGFHRDIDPTVSLPDEARRAPKLSIPKHEISMRDTSEAELCKWPFEEDPSVNMKNLIDRVDSEGRKWVVLNEHRSVSEYYKDKAKREHGLRKQEWRFLLPIVVRQKDEKRLIEYLLAKHDIEVNDWSTRGATNSAFLLEAPWRSTWDQEQWSLMEFRDIGEVEIAYPCYQYYWESHCDASLPDGAQALLPAPWLAHRLGLKVDADNPNVYLDSTGTPCFVSGRSRDDGSHAFIDGKLFDAFLKEDSLSCVWVFVAERGAWPGGGNSHASWRRSEGFVWLKRGKPQMHHWNDDADKGELRDSSSPGLVRTVSAPIDAPND</sequence>
<protein>
    <submittedName>
        <fullName evidence="2">ATP-binding protein</fullName>
    </submittedName>
</protein>
<keyword evidence="2" id="KW-0067">ATP-binding</keyword>
<dbReference type="RefSeq" id="WP_317233593.1">
    <property type="nucleotide sequence ID" value="NZ_JAWJUL010000017.1"/>
</dbReference>